<keyword evidence="4" id="KW-1185">Reference proteome</keyword>
<dbReference type="EMBL" id="LYXU01000003">
    <property type="protein sequence ID" value="OBS22980.1"/>
    <property type="molecule type" value="Genomic_DNA"/>
</dbReference>
<dbReference type="OrthoDB" id="3928699at2759"/>
<protein>
    <submittedName>
        <fullName evidence="3">Uncharacterized protein</fullName>
    </submittedName>
</protein>
<evidence type="ECO:0000256" key="1">
    <source>
        <dbReference type="SAM" id="Coils"/>
    </source>
</evidence>
<evidence type="ECO:0000256" key="2">
    <source>
        <dbReference type="SAM" id="MobiDB-lite"/>
    </source>
</evidence>
<dbReference type="STRING" id="36050.A0A1B8AR65"/>
<proteinExistence type="predicted"/>
<dbReference type="Proteomes" id="UP000091967">
    <property type="component" value="Unassembled WGS sequence"/>
</dbReference>
<name>A0A1B8AR65_FUSPO</name>
<dbReference type="AlphaFoldDB" id="A0A1B8AR65"/>
<dbReference type="OMA" id="ATHCFSK"/>
<evidence type="ECO:0000313" key="3">
    <source>
        <dbReference type="EMBL" id="OBS22980.1"/>
    </source>
</evidence>
<comment type="caution">
    <text evidence="3">The sequence shown here is derived from an EMBL/GenBank/DDBJ whole genome shotgun (WGS) entry which is preliminary data.</text>
</comment>
<feature type="coiled-coil region" evidence="1">
    <location>
        <begin position="263"/>
        <end position="339"/>
    </location>
</feature>
<accession>A0A1B8AR65</accession>
<keyword evidence="1" id="KW-0175">Coiled coil</keyword>
<reference evidence="3 4" key="1">
    <citation type="submission" date="2016-06" db="EMBL/GenBank/DDBJ databases">
        <title>Living apart together: crosstalk between the core and supernumerary genomes in a fungal plant pathogen.</title>
        <authorList>
            <person name="Vanheule A."/>
            <person name="Audenaert K."/>
            <person name="Warris S."/>
            <person name="Van De Geest H."/>
            <person name="Schijlen E."/>
            <person name="Hofte M."/>
            <person name="De Saeger S."/>
            <person name="Haesaert G."/>
            <person name="Waalwijk C."/>
            <person name="Van Der Lee T."/>
        </authorList>
    </citation>
    <scope>NUCLEOTIDE SEQUENCE [LARGE SCALE GENOMIC DNA]</scope>
    <source>
        <strain evidence="3 4">2516</strain>
    </source>
</reference>
<organism evidence="3 4">
    <name type="scientific">Fusarium poae</name>
    <dbReference type="NCBI Taxonomy" id="36050"/>
    <lineage>
        <taxon>Eukaryota</taxon>
        <taxon>Fungi</taxon>
        <taxon>Dikarya</taxon>
        <taxon>Ascomycota</taxon>
        <taxon>Pezizomycotina</taxon>
        <taxon>Sordariomycetes</taxon>
        <taxon>Hypocreomycetidae</taxon>
        <taxon>Hypocreales</taxon>
        <taxon>Nectriaceae</taxon>
        <taxon>Fusarium</taxon>
    </lineage>
</organism>
<dbReference type="Gene3D" id="6.10.280.220">
    <property type="match status" value="1"/>
</dbReference>
<sequence length="367" mass="41063">MSASTTPCPIDETVPIVLEWECDSDGATHYLAKPDPKIDDITLKTRLNELGSALFELRIPVNLKGVEGITSITMSIHPSFIASFELAPATTPPDEVKEKFNSGINRLAFRMKKPLQVFVPVPAKEPLAPARAQSGKVVDAIRTLSAAKAFIVYIDDKKLSNEQLQFIHDAVKQGGLTPFRNDLASMYHGTGAKLVDLADITQTQDAPPSYHETESPPPPPPINEKKRRRVDSESQGKGSDAISEIWAELKARDERDRTVQHELSDLKQENTSLREALEQIRQQVATFHQNLDDLKQDVEHLQGQDKHNTDTLEGYDTRLVELRDDLEDLDAKVDSIQEHRDENGVARDFLDKVRSDVYDDIITRLTG</sequence>
<feature type="region of interest" description="Disordered" evidence="2">
    <location>
        <begin position="205"/>
        <end position="242"/>
    </location>
</feature>
<gene>
    <name evidence="3" type="ORF">FPOA_09301</name>
</gene>
<evidence type="ECO:0000313" key="4">
    <source>
        <dbReference type="Proteomes" id="UP000091967"/>
    </source>
</evidence>